<evidence type="ECO:0000256" key="3">
    <source>
        <dbReference type="ARBA" id="ARBA00022448"/>
    </source>
</evidence>
<keyword evidence="8" id="KW-0496">Mitochondrion</keyword>
<keyword evidence="6" id="KW-0653">Protein transport</keyword>
<evidence type="ECO:0000313" key="12">
    <source>
        <dbReference type="Proteomes" id="UP001151518"/>
    </source>
</evidence>
<dbReference type="Proteomes" id="UP001151518">
    <property type="component" value="Unassembled WGS sequence"/>
</dbReference>
<keyword evidence="3" id="KW-0813">Transport</keyword>
<evidence type="ECO:0000313" key="11">
    <source>
        <dbReference type="EMBL" id="KAJ2677966.1"/>
    </source>
</evidence>
<dbReference type="Pfam" id="PF08038">
    <property type="entry name" value="Tom7"/>
    <property type="match status" value="1"/>
</dbReference>
<protein>
    <submittedName>
        <fullName evidence="11">Translocase of the outer mitochondrial membrane</fullName>
    </submittedName>
</protein>
<keyword evidence="5" id="KW-1000">Mitochondrion outer membrane</keyword>
<sequence length="50" mass="5646">MNDTVKDVVVKSLAVGKFLLHWGYLPLIIYIGYRSSNPRPPLARIFSPMA</sequence>
<keyword evidence="7 10" id="KW-1133">Transmembrane helix</keyword>
<name>A0A9W8G3C9_9FUNG</name>
<dbReference type="EMBL" id="JANBTW010000026">
    <property type="protein sequence ID" value="KAJ2677966.1"/>
    <property type="molecule type" value="Genomic_DNA"/>
</dbReference>
<comment type="subcellular location">
    <subcellularLocation>
        <location evidence="1">Mitochondrion outer membrane</location>
        <topology evidence="1">Single-pass membrane protein</topology>
    </subcellularLocation>
</comment>
<dbReference type="OrthoDB" id="284357at2759"/>
<organism evidence="11 12">
    <name type="scientific">Coemansia spiralis</name>
    <dbReference type="NCBI Taxonomy" id="417178"/>
    <lineage>
        <taxon>Eukaryota</taxon>
        <taxon>Fungi</taxon>
        <taxon>Fungi incertae sedis</taxon>
        <taxon>Zoopagomycota</taxon>
        <taxon>Kickxellomycotina</taxon>
        <taxon>Kickxellomycetes</taxon>
        <taxon>Kickxellales</taxon>
        <taxon>Kickxellaceae</taxon>
        <taxon>Coemansia</taxon>
    </lineage>
</organism>
<dbReference type="AlphaFoldDB" id="A0A9W8G3C9"/>
<feature type="transmembrane region" description="Helical" evidence="10">
    <location>
        <begin position="12"/>
        <end position="33"/>
    </location>
</feature>
<dbReference type="InterPro" id="IPR012621">
    <property type="entry name" value="Tom7"/>
</dbReference>
<comment type="similarity">
    <text evidence="2">Belongs to the Tom7 family.</text>
</comment>
<keyword evidence="9 10" id="KW-0472">Membrane</keyword>
<evidence type="ECO:0000256" key="4">
    <source>
        <dbReference type="ARBA" id="ARBA00022692"/>
    </source>
</evidence>
<evidence type="ECO:0000256" key="6">
    <source>
        <dbReference type="ARBA" id="ARBA00022927"/>
    </source>
</evidence>
<accession>A0A9W8G3C9</accession>
<evidence type="ECO:0000256" key="10">
    <source>
        <dbReference type="SAM" id="Phobius"/>
    </source>
</evidence>
<dbReference type="GO" id="GO:0030150">
    <property type="term" value="P:protein import into mitochondrial matrix"/>
    <property type="evidence" value="ECO:0007669"/>
    <property type="project" value="InterPro"/>
</dbReference>
<evidence type="ECO:0000256" key="2">
    <source>
        <dbReference type="ARBA" id="ARBA00010917"/>
    </source>
</evidence>
<evidence type="ECO:0000256" key="7">
    <source>
        <dbReference type="ARBA" id="ARBA00022989"/>
    </source>
</evidence>
<evidence type="ECO:0000256" key="9">
    <source>
        <dbReference type="ARBA" id="ARBA00023136"/>
    </source>
</evidence>
<proteinExistence type="inferred from homology"/>
<gene>
    <name evidence="11" type="primary">TOM7</name>
    <name evidence="11" type="ORF">GGI25_002756</name>
</gene>
<comment type="caution">
    <text evidence="11">The sequence shown here is derived from an EMBL/GenBank/DDBJ whole genome shotgun (WGS) entry which is preliminary data.</text>
</comment>
<keyword evidence="4 10" id="KW-0812">Transmembrane</keyword>
<evidence type="ECO:0000256" key="8">
    <source>
        <dbReference type="ARBA" id="ARBA00023128"/>
    </source>
</evidence>
<evidence type="ECO:0000256" key="5">
    <source>
        <dbReference type="ARBA" id="ARBA00022787"/>
    </source>
</evidence>
<reference evidence="11" key="1">
    <citation type="submission" date="2022-07" db="EMBL/GenBank/DDBJ databases">
        <title>Phylogenomic reconstructions and comparative analyses of Kickxellomycotina fungi.</title>
        <authorList>
            <person name="Reynolds N.K."/>
            <person name="Stajich J.E."/>
            <person name="Barry K."/>
            <person name="Grigoriev I.V."/>
            <person name="Crous P."/>
            <person name="Smith M.E."/>
        </authorList>
    </citation>
    <scope>NUCLEOTIDE SEQUENCE</scope>
    <source>
        <strain evidence="11">NRRL 3115</strain>
    </source>
</reference>
<dbReference type="GO" id="GO:0005742">
    <property type="term" value="C:mitochondrial outer membrane translocase complex"/>
    <property type="evidence" value="ECO:0007669"/>
    <property type="project" value="InterPro"/>
</dbReference>
<evidence type="ECO:0000256" key="1">
    <source>
        <dbReference type="ARBA" id="ARBA00004572"/>
    </source>
</evidence>